<gene>
    <name evidence="2" type="ORF">STSU_003370</name>
</gene>
<name>I2NA36_STRT9</name>
<dbReference type="InterPro" id="IPR009288">
    <property type="entry name" value="AIG2-like_dom"/>
</dbReference>
<dbReference type="InterPro" id="IPR013024">
    <property type="entry name" value="GGCT-like"/>
</dbReference>
<reference evidence="2 3" key="1">
    <citation type="journal article" date="2012" name="J. Bacteriol.">
        <title>Draft genome of Streptomyces tsukubaensis NRRL 18488, the producer of the clinically important immunosuppressant tacrolimus (FK506).</title>
        <authorList>
            <person name="Barreiro C."/>
            <person name="Prieto C."/>
            <person name="Sola-Landa A."/>
            <person name="Solera E."/>
            <person name="Martinez-Castro M."/>
            <person name="Perez-Redondo R."/>
            <person name="Garcia-Estrada C."/>
            <person name="Aparicio J.F."/>
            <person name="Fernandez-Martinez L.T."/>
            <person name="Santos-Aberturas J."/>
            <person name="Salehi-Najafabadi Z."/>
            <person name="Rodriguez-Garcia A."/>
            <person name="Tauch A."/>
            <person name="Martin J.F."/>
        </authorList>
    </citation>
    <scope>NUCLEOTIDE SEQUENCE [LARGE SCALE GENOMIC DNA]</scope>
    <source>
        <strain evidence="3">DSM 42081 / NBRC 108919 / NRRL 18488 / 9993</strain>
    </source>
</reference>
<evidence type="ECO:0000259" key="1">
    <source>
        <dbReference type="Pfam" id="PF06094"/>
    </source>
</evidence>
<keyword evidence="3" id="KW-1185">Reference proteome</keyword>
<dbReference type="CDD" id="cd06661">
    <property type="entry name" value="GGCT_like"/>
    <property type="match status" value="1"/>
</dbReference>
<organism evidence="2 3">
    <name type="scientific">Streptomyces tsukubensis (strain DSM 42081 / NBRC 108919 / NRRL 18488 / 9993)</name>
    <dbReference type="NCBI Taxonomy" id="1114943"/>
    <lineage>
        <taxon>Bacteria</taxon>
        <taxon>Bacillati</taxon>
        <taxon>Actinomycetota</taxon>
        <taxon>Actinomycetes</taxon>
        <taxon>Kitasatosporales</taxon>
        <taxon>Streptomycetaceae</taxon>
        <taxon>Streptomyces</taxon>
    </lineage>
</organism>
<accession>I2NA36</accession>
<dbReference type="EMBL" id="CP029159">
    <property type="protein sequence ID" value="QKM66343.1"/>
    <property type="molecule type" value="Genomic_DNA"/>
</dbReference>
<dbReference type="Gene3D" id="3.10.490.10">
    <property type="entry name" value="Gamma-glutamyl cyclotransferase-like"/>
    <property type="match status" value="1"/>
</dbReference>
<dbReference type="AlphaFoldDB" id="I2NA36"/>
<protein>
    <submittedName>
        <fullName evidence="2">Gamma-glutamylcyclotransferase</fullName>
    </submittedName>
</protein>
<dbReference type="SUPFAM" id="SSF110857">
    <property type="entry name" value="Gamma-glutamyl cyclotransferase-like"/>
    <property type="match status" value="1"/>
</dbReference>
<sequence length="134" mass="14629">MADPTVPERAAHHLFSYGTLQLPEVQLSQFGRLLHGTPDALSGHRTTIVLITDPEVIRASGTDRHPMVVPSPDPEDDVAGQVFAVSDAELAMADAYEVDDYTRREVTLRSGIRAWVYLERSGSAPTTADDPAHH</sequence>
<evidence type="ECO:0000313" key="2">
    <source>
        <dbReference type="EMBL" id="QKM66343.1"/>
    </source>
</evidence>
<dbReference type="InterPro" id="IPR036568">
    <property type="entry name" value="GGCT-like_sf"/>
</dbReference>
<dbReference type="Proteomes" id="UP000005940">
    <property type="component" value="Chromosome"/>
</dbReference>
<dbReference type="RefSeq" id="WP_006345228.1">
    <property type="nucleotide sequence ID" value="NZ_CP029159.1"/>
</dbReference>
<proteinExistence type="predicted"/>
<dbReference type="Pfam" id="PF06094">
    <property type="entry name" value="GGACT"/>
    <property type="match status" value="1"/>
</dbReference>
<feature type="domain" description="Gamma-glutamylcyclotransferase AIG2-like" evidence="1">
    <location>
        <begin position="14"/>
        <end position="121"/>
    </location>
</feature>
<dbReference type="GO" id="GO:0016740">
    <property type="term" value="F:transferase activity"/>
    <property type="evidence" value="ECO:0007669"/>
    <property type="project" value="UniProtKB-KW"/>
</dbReference>
<evidence type="ECO:0000313" key="3">
    <source>
        <dbReference type="Proteomes" id="UP000005940"/>
    </source>
</evidence>